<accession>A0A9Q8Q9W5</accession>
<dbReference type="RefSeq" id="XP_047838837.1">
    <property type="nucleotide sequence ID" value="XM_047982868.1"/>
</dbReference>
<reference evidence="1" key="1">
    <citation type="submission" date="2021-11" db="EMBL/GenBank/DDBJ databases">
        <title>Purpureocillium_takamizusanense_genome.</title>
        <authorList>
            <person name="Nguyen N.-H."/>
        </authorList>
    </citation>
    <scope>NUCLEOTIDE SEQUENCE</scope>
    <source>
        <strain evidence="1">PT3</strain>
    </source>
</reference>
<proteinExistence type="predicted"/>
<keyword evidence="2" id="KW-1185">Reference proteome</keyword>
<sequence length="121" mass="13537">MDVNGADERNRLALKASRSACPATSSLTSLVLPASVKTHDLPKHRQTRPWHLASILHTIPTSREHPLNARIRNEGSQSRFPSPPDSVPSFVRKLRDLLEPNCGVGTKINIARMLRKLEMRN</sequence>
<protein>
    <submittedName>
        <fullName evidence="1">Uncharacterized protein</fullName>
    </submittedName>
</protein>
<name>A0A9Q8Q9W5_9HYPO</name>
<dbReference type="Proteomes" id="UP000829364">
    <property type="component" value="Chromosome 2"/>
</dbReference>
<dbReference type="AlphaFoldDB" id="A0A9Q8Q9W5"/>
<organism evidence="1 2">
    <name type="scientific">Purpureocillium takamizusanense</name>
    <dbReference type="NCBI Taxonomy" id="2060973"/>
    <lineage>
        <taxon>Eukaryota</taxon>
        <taxon>Fungi</taxon>
        <taxon>Dikarya</taxon>
        <taxon>Ascomycota</taxon>
        <taxon>Pezizomycotina</taxon>
        <taxon>Sordariomycetes</taxon>
        <taxon>Hypocreomycetidae</taxon>
        <taxon>Hypocreales</taxon>
        <taxon>Ophiocordycipitaceae</taxon>
        <taxon>Purpureocillium</taxon>
    </lineage>
</organism>
<dbReference type="GeneID" id="72063855"/>
<dbReference type="EMBL" id="CP086355">
    <property type="protein sequence ID" value="UNI15356.1"/>
    <property type="molecule type" value="Genomic_DNA"/>
</dbReference>
<dbReference type="KEGG" id="ptkz:JDV02_001894"/>
<gene>
    <name evidence="1" type="ORF">JDV02_001894</name>
</gene>
<evidence type="ECO:0000313" key="1">
    <source>
        <dbReference type="EMBL" id="UNI15356.1"/>
    </source>
</evidence>
<evidence type="ECO:0000313" key="2">
    <source>
        <dbReference type="Proteomes" id="UP000829364"/>
    </source>
</evidence>